<evidence type="ECO:0000256" key="5">
    <source>
        <dbReference type="PIRNR" id="PIRNR005096"/>
    </source>
</evidence>
<comment type="caution">
    <text evidence="9">The sequence shown here is derived from an EMBL/GenBank/DDBJ whole genome shotgun (WGS) entry which is preliminary data.</text>
</comment>
<dbReference type="EMBL" id="RAPF01000013">
    <property type="protein sequence ID" value="RKF17677.1"/>
    <property type="molecule type" value="Genomic_DNA"/>
</dbReference>
<dbReference type="InterPro" id="IPR008183">
    <property type="entry name" value="Aldose_1/G6P_1-epimerase"/>
</dbReference>
<dbReference type="InterPro" id="IPR011013">
    <property type="entry name" value="Gal_mutarotase_sf_dom"/>
</dbReference>
<evidence type="ECO:0000256" key="1">
    <source>
        <dbReference type="ARBA" id="ARBA00005028"/>
    </source>
</evidence>
<dbReference type="InterPro" id="IPR014718">
    <property type="entry name" value="GH-type_carb-bd"/>
</dbReference>
<protein>
    <recommendedName>
        <fullName evidence="5">Aldose 1-epimerase</fullName>
        <ecNumber evidence="5">5.1.3.3</ecNumber>
    </recommendedName>
</protein>
<dbReference type="Proteomes" id="UP000284395">
    <property type="component" value="Unassembled WGS sequence"/>
</dbReference>
<dbReference type="PANTHER" id="PTHR10091:SF0">
    <property type="entry name" value="GALACTOSE MUTAROTASE"/>
    <property type="match status" value="1"/>
</dbReference>
<keyword evidence="10" id="KW-1185">Reference proteome</keyword>
<keyword evidence="3 5" id="KW-0413">Isomerase</keyword>
<evidence type="ECO:0000256" key="4">
    <source>
        <dbReference type="ARBA" id="ARBA00023277"/>
    </source>
</evidence>
<dbReference type="InterPro" id="IPR047215">
    <property type="entry name" value="Galactose_mutarotase-like"/>
</dbReference>
<sequence>MTGVLAIAGMGLLQACSSGSADNAEADKTPEAQESGAERQVFGTLDNGTEVEEVTLTNGEGMSVSVMTLGASLHAINVPDAKGNVDDVLLGFDTPQEYLDNGNFYGATVGRFANRIAKGQFSLDGKAYQLDVNDGPNSLHGGKDGIFSHVWKIAEVTEGDTPSVTMTYRSPDGESGYPGNADITATYALSKDNKLTITYKMTSDKPTLANISSHGYFNLAGVKAHKTAMDEVLTIDASHYTPVDDTLIPTGERAPVDGTVFDFREGKVIGKDVRQGDVEQLRLTKGFDHNFVIDGKAGDVRRMARLEDPESGRVMEVWSSAPALQFYSGNFIAADFVGKNNVLYRQGDAVALEPQLFPDAPNHPDFPSARLDPGQEYRNTIQLKFSTDTGK</sequence>
<dbReference type="OrthoDB" id="9779408at2"/>
<feature type="binding site" evidence="7">
    <location>
        <position position="288"/>
    </location>
    <ligand>
        <name>beta-D-galactose</name>
        <dbReference type="ChEBI" id="CHEBI:27667"/>
    </ligand>
</feature>
<dbReference type="AlphaFoldDB" id="A0A420EAF7"/>
<dbReference type="InterPro" id="IPR015443">
    <property type="entry name" value="Aldose_1-epimerase"/>
</dbReference>
<proteinExistence type="inferred from homology"/>
<comment type="catalytic activity">
    <reaction evidence="5">
        <text>alpha-D-glucose = beta-D-glucose</text>
        <dbReference type="Rhea" id="RHEA:10264"/>
        <dbReference type="ChEBI" id="CHEBI:15903"/>
        <dbReference type="ChEBI" id="CHEBI:17925"/>
        <dbReference type="EC" id="5.1.3.3"/>
    </reaction>
</comment>
<feature type="binding site" evidence="8">
    <location>
        <begin position="214"/>
        <end position="216"/>
    </location>
    <ligand>
        <name>beta-D-galactose</name>
        <dbReference type="ChEBI" id="CHEBI:27667"/>
    </ligand>
</feature>
<feature type="active site" description="Proton donor" evidence="6">
    <location>
        <position position="214"/>
    </location>
</feature>
<evidence type="ECO:0000256" key="7">
    <source>
        <dbReference type="PIRSR" id="PIRSR005096-2"/>
    </source>
</evidence>
<reference evidence="9 10" key="1">
    <citation type="submission" date="2018-09" db="EMBL/GenBank/DDBJ databases">
        <title>Altererythrobacter spongiae sp. nov., isolated from a marine sponge.</title>
        <authorList>
            <person name="Zhuang L."/>
            <person name="Luo L."/>
        </authorList>
    </citation>
    <scope>NUCLEOTIDE SEQUENCE [LARGE SCALE GENOMIC DNA]</scope>
    <source>
        <strain evidence="9 10">HN-Y73</strain>
    </source>
</reference>
<dbReference type="Pfam" id="PF01263">
    <property type="entry name" value="Aldose_epim"/>
    <property type="match status" value="1"/>
</dbReference>
<dbReference type="Gene3D" id="2.70.98.10">
    <property type="match status" value="1"/>
</dbReference>
<dbReference type="SUPFAM" id="SSF74650">
    <property type="entry name" value="Galactose mutarotase-like"/>
    <property type="match status" value="1"/>
</dbReference>
<organism evidence="9 10">
    <name type="scientific">Altericroceibacterium spongiae</name>
    <dbReference type="NCBI Taxonomy" id="2320269"/>
    <lineage>
        <taxon>Bacteria</taxon>
        <taxon>Pseudomonadati</taxon>
        <taxon>Pseudomonadota</taxon>
        <taxon>Alphaproteobacteria</taxon>
        <taxon>Sphingomonadales</taxon>
        <taxon>Erythrobacteraceae</taxon>
        <taxon>Altericroceibacterium</taxon>
    </lineage>
</organism>
<dbReference type="EC" id="5.1.3.3" evidence="5"/>
<evidence type="ECO:0000256" key="3">
    <source>
        <dbReference type="ARBA" id="ARBA00023235"/>
    </source>
</evidence>
<dbReference type="CDD" id="cd09019">
    <property type="entry name" value="galactose_mutarotase_like"/>
    <property type="match status" value="1"/>
</dbReference>
<dbReference type="NCBIfam" id="NF008277">
    <property type="entry name" value="PRK11055.1"/>
    <property type="match status" value="1"/>
</dbReference>
<accession>A0A420EAF7</accession>
<keyword evidence="4 5" id="KW-0119">Carbohydrate metabolism</keyword>
<dbReference type="PIRSF" id="PIRSF005096">
    <property type="entry name" value="GALM"/>
    <property type="match status" value="1"/>
</dbReference>
<evidence type="ECO:0000313" key="9">
    <source>
        <dbReference type="EMBL" id="RKF17677.1"/>
    </source>
</evidence>
<dbReference type="PANTHER" id="PTHR10091">
    <property type="entry name" value="ALDOSE-1-EPIMERASE"/>
    <property type="match status" value="1"/>
</dbReference>
<comment type="pathway">
    <text evidence="1 5">Carbohydrate metabolism; hexose metabolism.</text>
</comment>
<dbReference type="GO" id="GO:0005737">
    <property type="term" value="C:cytoplasm"/>
    <property type="evidence" value="ECO:0007669"/>
    <property type="project" value="TreeGrafter"/>
</dbReference>
<evidence type="ECO:0000256" key="6">
    <source>
        <dbReference type="PIRSR" id="PIRSR005096-1"/>
    </source>
</evidence>
<gene>
    <name evidence="9" type="ORF">D6851_16030</name>
</gene>
<evidence type="ECO:0000256" key="2">
    <source>
        <dbReference type="ARBA" id="ARBA00006206"/>
    </source>
</evidence>
<feature type="binding site" evidence="8">
    <location>
        <begin position="114"/>
        <end position="115"/>
    </location>
    <ligand>
        <name>beta-D-galactose</name>
        <dbReference type="ChEBI" id="CHEBI:27667"/>
    </ligand>
</feature>
<feature type="active site" description="Proton acceptor" evidence="6">
    <location>
        <position position="353"/>
    </location>
</feature>
<evidence type="ECO:0000256" key="8">
    <source>
        <dbReference type="PIRSR" id="PIRSR005096-3"/>
    </source>
</evidence>
<dbReference type="GO" id="GO:0004034">
    <property type="term" value="F:aldose 1-epimerase activity"/>
    <property type="evidence" value="ECO:0007669"/>
    <property type="project" value="UniProtKB-EC"/>
</dbReference>
<dbReference type="UniPathway" id="UPA00242"/>
<dbReference type="GO" id="GO:0030246">
    <property type="term" value="F:carbohydrate binding"/>
    <property type="evidence" value="ECO:0007669"/>
    <property type="project" value="InterPro"/>
</dbReference>
<name>A0A420EAF7_9SPHN</name>
<dbReference type="GO" id="GO:0006006">
    <property type="term" value="P:glucose metabolic process"/>
    <property type="evidence" value="ECO:0007669"/>
    <property type="project" value="TreeGrafter"/>
</dbReference>
<dbReference type="GO" id="GO:0033499">
    <property type="term" value="P:galactose catabolic process via UDP-galactose, Leloir pathway"/>
    <property type="evidence" value="ECO:0007669"/>
    <property type="project" value="TreeGrafter"/>
</dbReference>
<comment type="similarity">
    <text evidence="2 5">Belongs to the aldose epimerase family.</text>
</comment>
<evidence type="ECO:0000313" key="10">
    <source>
        <dbReference type="Proteomes" id="UP000284395"/>
    </source>
</evidence>